<sequence length="129" mass="14636">MKQVKSTTLLLLFTCLFTSSSLFSQVRLPISSGDYKVATDTYYDQVKIEGNKVSTYQQGKLVGTFIVVEERLGQYIMEIVQPGVESVDNNPKRDRKLIIARIDFLTEKECKLSLTQPNGSVERILIQKL</sequence>
<comment type="caution">
    <text evidence="2">The sequence shown here is derived from an EMBL/GenBank/DDBJ whole genome shotgun (WGS) entry which is preliminary data.</text>
</comment>
<name>A0A8J6U0N1_9FLAO</name>
<dbReference type="EMBL" id="JACVEL010000010">
    <property type="protein sequence ID" value="MBC9813463.1"/>
    <property type="molecule type" value="Genomic_DNA"/>
</dbReference>
<organism evidence="2 3">
    <name type="scientific">Taishania pollutisoli</name>
    <dbReference type="NCBI Taxonomy" id="2766479"/>
    <lineage>
        <taxon>Bacteria</taxon>
        <taxon>Pseudomonadati</taxon>
        <taxon>Bacteroidota</taxon>
        <taxon>Flavobacteriia</taxon>
        <taxon>Flavobacteriales</taxon>
        <taxon>Crocinitomicaceae</taxon>
        <taxon>Taishania</taxon>
    </lineage>
</organism>
<keyword evidence="3" id="KW-1185">Reference proteome</keyword>
<dbReference type="RefSeq" id="WP_163492108.1">
    <property type="nucleotide sequence ID" value="NZ_JACVEL010000010.1"/>
</dbReference>
<evidence type="ECO:0000313" key="3">
    <source>
        <dbReference type="Proteomes" id="UP000652681"/>
    </source>
</evidence>
<evidence type="ECO:0000256" key="1">
    <source>
        <dbReference type="SAM" id="SignalP"/>
    </source>
</evidence>
<feature type="signal peptide" evidence="1">
    <location>
        <begin position="1"/>
        <end position="24"/>
    </location>
</feature>
<dbReference type="AlphaFoldDB" id="A0A8J6U0N1"/>
<dbReference type="Proteomes" id="UP000652681">
    <property type="component" value="Unassembled WGS sequence"/>
</dbReference>
<reference evidence="2" key="1">
    <citation type="submission" date="2020-09" db="EMBL/GenBank/DDBJ databases">
        <title>Taishania pollutisoli gen. nov., sp. nov., Isolated from Tetrabromobisphenol A-Contaminated Soil.</title>
        <authorList>
            <person name="Chen Q."/>
        </authorList>
    </citation>
    <scope>NUCLEOTIDE SEQUENCE</scope>
    <source>
        <strain evidence="2">CZZ-1</strain>
    </source>
</reference>
<keyword evidence="1" id="KW-0732">Signal</keyword>
<gene>
    <name evidence="2" type="ORF">H9Y05_13375</name>
</gene>
<feature type="chain" id="PRO_5035145376" evidence="1">
    <location>
        <begin position="25"/>
        <end position="129"/>
    </location>
</feature>
<proteinExistence type="predicted"/>
<accession>A0A8J6U0N1</accession>
<protein>
    <submittedName>
        <fullName evidence="2">Uncharacterized protein</fullName>
    </submittedName>
</protein>
<evidence type="ECO:0000313" key="2">
    <source>
        <dbReference type="EMBL" id="MBC9813463.1"/>
    </source>
</evidence>